<evidence type="ECO:0000256" key="1">
    <source>
        <dbReference type="ARBA" id="ARBA00022737"/>
    </source>
</evidence>
<dbReference type="Proteomes" id="UP000023435">
    <property type="component" value="Unassembled WGS sequence"/>
</dbReference>
<sequence>MMNTIDAGDSVAIAIVDAIQHGDLATLHRLLAEHPGLATCRIAAGDPGGSQRTLLHIVTDWPGHFPNGAETVKALVAAGAEVNARFVGAHRETPLHWAASCDDVAVLDALLDAGADIDAAGAVIGGGTPLADATAFKQWRVAHRLVERGARVTLSDAATLGLADRLEAMFAAEAAPDHEAIDGAFWCACHGGQRDAAEYLLERGADLNWLAPWEPMTPLDAAARGEYDELVAWLQARGARSAA</sequence>
<dbReference type="PROSITE" id="PS50088">
    <property type="entry name" value="ANK_REPEAT"/>
    <property type="match status" value="1"/>
</dbReference>
<dbReference type="PANTHER" id="PTHR24198:SF165">
    <property type="entry name" value="ANKYRIN REPEAT-CONTAINING PROTEIN-RELATED"/>
    <property type="match status" value="1"/>
</dbReference>
<accession>A0A108UC25</accession>
<dbReference type="Pfam" id="PF00023">
    <property type="entry name" value="Ank"/>
    <property type="match status" value="1"/>
</dbReference>
<dbReference type="InterPro" id="IPR002110">
    <property type="entry name" value="Ankyrin_rpt"/>
</dbReference>
<proteinExistence type="predicted"/>
<dbReference type="PROSITE" id="PS50297">
    <property type="entry name" value="ANK_REP_REGION"/>
    <property type="match status" value="1"/>
</dbReference>
<gene>
    <name evidence="4" type="ORF">AZ78_3872</name>
</gene>
<evidence type="ECO:0000256" key="2">
    <source>
        <dbReference type="ARBA" id="ARBA00023043"/>
    </source>
</evidence>
<evidence type="ECO:0000256" key="3">
    <source>
        <dbReference type="PROSITE-ProRule" id="PRU00023"/>
    </source>
</evidence>
<dbReference type="Gene3D" id="1.25.40.20">
    <property type="entry name" value="Ankyrin repeat-containing domain"/>
    <property type="match status" value="2"/>
</dbReference>
<comment type="caution">
    <text evidence="4">The sequence shown here is derived from an EMBL/GenBank/DDBJ whole genome shotgun (WGS) entry which is preliminary data.</text>
</comment>
<dbReference type="InterPro" id="IPR036770">
    <property type="entry name" value="Ankyrin_rpt-contain_sf"/>
</dbReference>
<protein>
    <submittedName>
        <fullName evidence="4">Uncharacterized protein</fullName>
    </submittedName>
</protein>
<name>A0A108UC25_9GAMM</name>
<feature type="repeat" description="ANK" evidence="3">
    <location>
        <begin position="90"/>
        <end position="122"/>
    </location>
</feature>
<dbReference type="Pfam" id="PF12796">
    <property type="entry name" value="Ank_2"/>
    <property type="match status" value="1"/>
</dbReference>
<dbReference type="SMART" id="SM00248">
    <property type="entry name" value="ANK"/>
    <property type="match status" value="5"/>
</dbReference>
<dbReference type="PANTHER" id="PTHR24198">
    <property type="entry name" value="ANKYRIN REPEAT AND PROTEIN KINASE DOMAIN-CONTAINING PROTEIN"/>
    <property type="match status" value="1"/>
</dbReference>
<organism evidence="4 5">
    <name type="scientific">Lysobacter capsici AZ78</name>
    <dbReference type="NCBI Taxonomy" id="1444315"/>
    <lineage>
        <taxon>Bacteria</taxon>
        <taxon>Pseudomonadati</taxon>
        <taxon>Pseudomonadota</taxon>
        <taxon>Gammaproteobacteria</taxon>
        <taxon>Lysobacterales</taxon>
        <taxon>Lysobacteraceae</taxon>
        <taxon>Lysobacter</taxon>
    </lineage>
</organism>
<keyword evidence="2 3" id="KW-0040">ANK repeat</keyword>
<reference evidence="4 5" key="1">
    <citation type="journal article" date="2014" name="Genome Announc.">
        <title>Draft Genome Sequence of Lysobacter capsici AZ78, a Bacterium Antagonistic to Plant-Pathogenic Oomycetes.</title>
        <authorList>
            <person name="Puopolo G."/>
            <person name="Sonego P."/>
            <person name="Engelen K."/>
            <person name="Pertot I."/>
        </authorList>
    </citation>
    <scope>NUCLEOTIDE SEQUENCE [LARGE SCALE GENOMIC DNA]</scope>
    <source>
        <strain evidence="4 5">AZ78</strain>
    </source>
</reference>
<dbReference type="EMBL" id="JAJA02000001">
    <property type="protein sequence ID" value="KWS06317.1"/>
    <property type="molecule type" value="Genomic_DNA"/>
</dbReference>
<evidence type="ECO:0000313" key="4">
    <source>
        <dbReference type="EMBL" id="KWS06317.1"/>
    </source>
</evidence>
<keyword evidence="5" id="KW-1185">Reference proteome</keyword>
<evidence type="ECO:0000313" key="5">
    <source>
        <dbReference type="Proteomes" id="UP000023435"/>
    </source>
</evidence>
<keyword evidence="1" id="KW-0677">Repeat</keyword>
<dbReference type="AlphaFoldDB" id="A0A108UC25"/>
<dbReference type="SUPFAM" id="SSF48403">
    <property type="entry name" value="Ankyrin repeat"/>
    <property type="match status" value="1"/>
</dbReference>